<evidence type="ECO:0000256" key="3">
    <source>
        <dbReference type="SAM" id="MobiDB-lite"/>
    </source>
</evidence>
<dbReference type="EMBL" id="CAJVQA010001918">
    <property type="protein sequence ID" value="CAG8530832.1"/>
    <property type="molecule type" value="Genomic_DNA"/>
</dbReference>
<dbReference type="AlphaFoldDB" id="A0A9N9AJ46"/>
<feature type="compositionally biased region" description="Low complexity" evidence="3">
    <location>
        <begin position="303"/>
        <end position="317"/>
    </location>
</feature>
<comment type="subcellular location">
    <subcellularLocation>
        <location evidence="2">Nucleus</location>
    </subcellularLocation>
</comment>
<dbReference type="GO" id="GO:0005634">
    <property type="term" value="C:nucleus"/>
    <property type="evidence" value="ECO:0007669"/>
    <property type="project" value="UniProtKB-SubCell"/>
</dbReference>
<comment type="caution">
    <text evidence="5">The sequence shown here is derived from an EMBL/GenBank/DDBJ whole genome shotgun (WGS) entry which is preliminary data.</text>
</comment>
<evidence type="ECO:0000259" key="4">
    <source>
        <dbReference type="PROSITE" id="PS51037"/>
    </source>
</evidence>
<dbReference type="Pfam" id="PF22951">
    <property type="entry name" value="3HBD"/>
    <property type="match status" value="1"/>
</dbReference>
<feature type="region of interest" description="Disordered" evidence="3">
    <location>
        <begin position="280"/>
        <end position="317"/>
    </location>
</feature>
<keyword evidence="6" id="KW-1185">Reference proteome</keyword>
<dbReference type="GO" id="GO:0006355">
    <property type="term" value="P:regulation of DNA-templated transcription"/>
    <property type="evidence" value="ECO:0007669"/>
    <property type="project" value="InterPro"/>
</dbReference>
<dbReference type="GO" id="GO:0000785">
    <property type="term" value="C:chromatin"/>
    <property type="evidence" value="ECO:0007669"/>
    <property type="project" value="UniProtKB-ARBA"/>
</dbReference>
<dbReference type="CDD" id="cd16907">
    <property type="entry name" value="YEATS_YEATS2_like"/>
    <property type="match status" value="1"/>
</dbReference>
<accession>A0A9N9AJ46</accession>
<keyword evidence="1 2" id="KW-0539">Nucleus</keyword>
<dbReference type="PROSITE" id="PS51037">
    <property type="entry name" value="YEATS"/>
    <property type="match status" value="1"/>
</dbReference>
<protein>
    <submittedName>
        <fullName evidence="5">232_t:CDS:1</fullName>
    </submittedName>
</protein>
<gene>
    <name evidence="5" type="ORF">CPELLU_LOCUS3835</name>
</gene>
<name>A0A9N9AJ46_9GLOM</name>
<dbReference type="Pfam" id="PF03366">
    <property type="entry name" value="YEATS"/>
    <property type="match status" value="1"/>
</dbReference>
<dbReference type="Pfam" id="PF25909">
    <property type="entry name" value="zf-C2H2_AHC1"/>
    <property type="match status" value="1"/>
</dbReference>
<dbReference type="InterPro" id="IPR058706">
    <property type="entry name" value="zf-C2H2_AHC1-like"/>
</dbReference>
<dbReference type="Gene3D" id="2.60.40.1970">
    <property type="entry name" value="YEATS domain"/>
    <property type="match status" value="1"/>
</dbReference>
<dbReference type="InterPro" id="IPR055129">
    <property type="entry name" value="YEATS_dom"/>
</dbReference>
<evidence type="ECO:0000256" key="2">
    <source>
        <dbReference type="PROSITE-ProRule" id="PRU00376"/>
    </source>
</evidence>
<reference evidence="5" key="1">
    <citation type="submission" date="2021-06" db="EMBL/GenBank/DDBJ databases">
        <authorList>
            <person name="Kallberg Y."/>
            <person name="Tangrot J."/>
            <person name="Rosling A."/>
        </authorList>
    </citation>
    <scope>NUCLEOTIDE SEQUENCE</scope>
    <source>
        <strain evidence="5">FL966</strain>
    </source>
</reference>
<evidence type="ECO:0000313" key="6">
    <source>
        <dbReference type="Proteomes" id="UP000789759"/>
    </source>
</evidence>
<dbReference type="InterPro" id="IPR038704">
    <property type="entry name" value="YEAST_sf"/>
</dbReference>
<organism evidence="5 6">
    <name type="scientific">Cetraspora pellucida</name>
    <dbReference type="NCBI Taxonomy" id="1433469"/>
    <lineage>
        <taxon>Eukaryota</taxon>
        <taxon>Fungi</taxon>
        <taxon>Fungi incertae sedis</taxon>
        <taxon>Mucoromycota</taxon>
        <taxon>Glomeromycotina</taxon>
        <taxon>Glomeromycetes</taxon>
        <taxon>Diversisporales</taxon>
        <taxon>Gigasporaceae</taxon>
        <taxon>Cetraspora</taxon>
    </lineage>
</organism>
<evidence type="ECO:0000256" key="1">
    <source>
        <dbReference type="ARBA" id="ARBA00023242"/>
    </source>
</evidence>
<dbReference type="Proteomes" id="UP000789759">
    <property type="component" value="Unassembled WGS sequence"/>
</dbReference>
<proteinExistence type="predicted"/>
<sequence length="988" mass="112835">MATSSINQNLTYPRRPIPRDEETRKKALKVIDAQFDLEILLRHRELQKIKEELKKSELYLNTLKHCILEPPSNSHRTSTLNGNTCNESLGVTSLTPTRHSTRKIYSTRDNDYFYYDPCKDLYSRRNDGTFVRLACPKCHRSKFINVQGFLNHCRLSHRIEFPNHEEALLKCGTPVDESLIPPGHPARSRVITRPPSLRTILGQSNLSASRTSEHRPTIKVFEEEIDLGLDELSNRAEINDSNEVPLARKSPSNNEIMSYSKNPSFLSCTMPGNITQITANRAMTGSPDRTDSDYSSDVDEGDTGTTTTDIDSSPTSCSNTMICDNNQLMMRSPEELEQNEQHSKESITNVDSTFLMNVDSNSPMNVDSTSPMNSSDKVITSSVSMSTCTPNTGMQEVPTTSATCTIPACTSVFDPMSHGSRFYIKKRIVIGNVSKWIAPEKRDLSLRKYTHKWMVYVTGPPHDLNVTPFIRMVRFFLHPSYRPLDVVDVTEPPFQLTRFGWGEFPIRLDNIHNGKQQLGNERAFDLELDRNTQFIEPKSEGPINHTINIVKDISQQDISETNNDSVEIEVKELLQKRKNNDRIDPETMSALEPLLNEAVKNYPLITPLSVRSSALPYATAKSSRTFLNWNIERRKVTEWHRARLIRLLVLSLSRTVEDSRVQSSVASLTTKQVICWCRDKGHTPMDNEYNNEYKNEYNNEYNNDNNNETTNINTIVDNHKLSVEHKQRHFTSITGHHVTWCKCCGCPESWHEINTSTSKSGSVPIPPYKCKRRPHFLETKKTKLCSLTLAQDFLDELYQDKVWKGNETINICNDDSNLNNNGITVSNNSLSIKAVKNVSELKDWYTFNPQGIDWIWEIIDQLKLDGVVATKLIKIDGKIDVENGDINIAIQQRLETGNLIFQLTKIFLKDLINKAINVYKSEQLDDPFTPEINWFSSSALDSRYNSYRQRIKKILVPYHLYQAVQGNLNTFDFLNGEGLASEKKRIQE</sequence>
<evidence type="ECO:0000313" key="5">
    <source>
        <dbReference type="EMBL" id="CAG8530832.1"/>
    </source>
</evidence>
<dbReference type="PANTHER" id="PTHR23195">
    <property type="entry name" value="YEATS DOMAIN"/>
    <property type="match status" value="1"/>
</dbReference>
<dbReference type="InterPro" id="IPR005033">
    <property type="entry name" value="YEATS"/>
</dbReference>
<feature type="compositionally biased region" description="Polar residues" evidence="3">
    <location>
        <begin position="1"/>
        <end position="11"/>
    </location>
</feature>
<dbReference type="InterPro" id="IPR055127">
    <property type="entry name" value="YEATS2_3HBD"/>
</dbReference>
<feature type="region of interest" description="Disordered" evidence="3">
    <location>
        <begin position="1"/>
        <end position="21"/>
    </location>
</feature>
<feature type="domain" description="YEATS" evidence="4">
    <location>
        <begin position="418"/>
        <end position="561"/>
    </location>
</feature>
<dbReference type="OrthoDB" id="1741717at2759"/>